<sequence length="244" mass="26271">MKQKLIITVLTLSLLLINAGAAFAYTGWLSSNWYSQYYNSQPDPQPVPQPTPAPVPDPQPAPTPTPAPQPEPAPAPAPTPNTGTGWLSSQWWANYNNPAPVPAPAPAPEPQPNNTGSLTGQERHMLDLINAERLKRGIPAVKLDMGITNVARMKSQDMVDNGYFAHNSPTYGRVNDMLKSQGVPFKMAGEILAKTSDVDRALELYMGSAIHRANLLSAAYTHAGVGVVNKSYGGVMVTVMFAQR</sequence>
<feature type="compositionally biased region" description="Polar residues" evidence="1">
    <location>
        <begin position="81"/>
        <end position="92"/>
    </location>
</feature>
<dbReference type="PANTHER" id="PTHR31157:SF1">
    <property type="entry name" value="SCP DOMAIN-CONTAINING PROTEIN"/>
    <property type="match status" value="1"/>
</dbReference>
<reference evidence="4 5" key="1">
    <citation type="submission" date="2023-04" db="EMBL/GenBank/DDBJ databases">
        <authorList>
            <person name="Hsu D."/>
        </authorList>
    </citation>
    <scope>NUCLEOTIDE SEQUENCE [LARGE SCALE GENOMIC DNA]</scope>
    <source>
        <strain evidence="4 5">MK1</strain>
    </source>
</reference>
<dbReference type="InterPro" id="IPR035940">
    <property type="entry name" value="CAP_sf"/>
</dbReference>
<feature type="compositionally biased region" description="Pro residues" evidence="1">
    <location>
        <begin position="43"/>
        <end position="79"/>
    </location>
</feature>
<dbReference type="CDD" id="cd05379">
    <property type="entry name" value="CAP_bacterial"/>
    <property type="match status" value="1"/>
</dbReference>
<dbReference type="Proteomes" id="UP001329915">
    <property type="component" value="Chromosome"/>
</dbReference>
<dbReference type="AlphaFoldDB" id="A0AAU0UK91"/>
<proteinExistence type="predicted"/>
<dbReference type="RefSeq" id="WP_366924160.1">
    <property type="nucleotide sequence ID" value="NZ_CP121694.1"/>
</dbReference>
<keyword evidence="5" id="KW-1185">Reference proteome</keyword>
<feature type="domain" description="SCP" evidence="3">
    <location>
        <begin position="126"/>
        <end position="239"/>
    </location>
</feature>
<protein>
    <submittedName>
        <fullName evidence="4">CAP domain-containing protein</fullName>
    </submittedName>
</protein>
<gene>
    <name evidence="4" type="ORF">MFMK1_001113</name>
</gene>
<feature type="chain" id="PRO_5043961700" evidence="2">
    <location>
        <begin position="25"/>
        <end position="244"/>
    </location>
</feature>
<feature type="signal peptide" evidence="2">
    <location>
        <begin position="1"/>
        <end position="24"/>
    </location>
</feature>
<name>A0AAU0UK91_9FIRM</name>
<evidence type="ECO:0000313" key="5">
    <source>
        <dbReference type="Proteomes" id="UP001329915"/>
    </source>
</evidence>
<dbReference type="EMBL" id="CP121694">
    <property type="protein sequence ID" value="WRO21310.1"/>
    <property type="molecule type" value="Genomic_DNA"/>
</dbReference>
<dbReference type="PANTHER" id="PTHR31157">
    <property type="entry name" value="SCP DOMAIN-CONTAINING PROTEIN"/>
    <property type="match status" value="1"/>
</dbReference>
<organism evidence="4 5">
    <name type="scientific">Metallumcola ferriviriculae</name>
    <dbReference type="NCBI Taxonomy" id="3039180"/>
    <lineage>
        <taxon>Bacteria</taxon>
        <taxon>Bacillati</taxon>
        <taxon>Bacillota</taxon>
        <taxon>Clostridia</taxon>
        <taxon>Neomoorellales</taxon>
        <taxon>Desulfitibacteraceae</taxon>
        <taxon>Metallumcola</taxon>
    </lineage>
</organism>
<dbReference type="Gene3D" id="3.40.33.10">
    <property type="entry name" value="CAP"/>
    <property type="match status" value="1"/>
</dbReference>
<feature type="compositionally biased region" description="Pro residues" evidence="1">
    <location>
        <begin position="99"/>
        <end position="111"/>
    </location>
</feature>
<dbReference type="KEGG" id="dbc:MFMK1_001113"/>
<evidence type="ECO:0000256" key="1">
    <source>
        <dbReference type="SAM" id="MobiDB-lite"/>
    </source>
</evidence>
<evidence type="ECO:0000259" key="3">
    <source>
        <dbReference type="Pfam" id="PF00188"/>
    </source>
</evidence>
<keyword evidence="2" id="KW-0732">Signal</keyword>
<dbReference type="Pfam" id="PF00188">
    <property type="entry name" value="CAP"/>
    <property type="match status" value="1"/>
</dbReference>
<evidence type="ECO:0000313" key="4">
    <source>
        <dbReference type="EMBL" id="WRO21310.1"/>
    </source>
</evidence>
<accession>A0AAU0UK91</accession>
<feature type="region of interest" description="Disordered" evidence="1">
    <location>
        <begin position="40"/>
        <end position="119"/>
    </location>
</feature>
<dbReference type="SUPFAM" id="SSF55797">
    <property type="entry name" value="PR-1-like"/>
    <property type="match status" value="1"/>
</dbReference>
<dbReference type="InterPro" id="IPR014044">
    <property type="entry name" value="CAP_dom"/>
</dbReference>
<evidence type="ECO:0000256" key="2">
    <source>
        <dbReference type="SAM" id="SignalP"/>
    </source>
</evidence>